<feature type="domain" description="CN hydrolase" evidence="2">
    <location>
        <begin position="6"/>
        <end position="286"/>
    </location>
</feature>
<dbReference type="OrthoDB" id="10250282at2759"/>
<reference evidence="3 4" key="1">
    <citation type="submission" date="2016-03" db="EMBL/GenBank/DDBJ databases">
        <authorList>
            <person name="Devillers H."/>
        </authorList>
    </citation>
    <scope>NUCLEOTIDE SEQUENCE [LARGE SCALE GENOMIC DNA]</scope>
    <source>
        <strain evidence="3">CBS 10888</strain>
    </source>
</reference>
<dbReference type="AlphaFoldDB" id="A0A1G4J7A7"/>
<name>A0A1G4J7A7_9SACH</name>
<evidence type="ECO:0000313" key="3">
    <source>
        <dbReference type="EMBL" id="SCU85698.1"/>
    </source>
</evidence>
<dbReference type="InterPro" id="IPR003010">
    <property type="entry name" value="C-N_Hydrolase"/>
</dbReference>
<sequence>MSFPVSKIAACHIAPVWLNTAATIEKAIAWIREAADNGAQLICFPETFVPCYPVWTQFKSPVDNGKLFQKLCEQSLYVNGPEIFAIQQLCAELKVLVCLGFNERSRSSVGCLWNSYVLISDDGKILAHHKKLMPTFFEKLIWSHGDGHGLEVCDTKIGRIGALICGENTNPLAKYSLIAQGEQIHISLWPPFFLTKRPEEGEEDGFGHATMIRAACQAFEGKTFTVVCSNFFDDAAREFCKADDPANADAYDLVGQSTTLFIGPDGKPIGDVLKDEEGIAYCTFDLNKSVPCKQFQDVAGYYQRYDIFKLTVDRTPSVPVTFLEEASSKIEYPSP</sequence>
<dbReference type="PROSITE" id="PS50263">
    <property type="entry name" value="CN_HYDROLASE"/>
    <property type="match status" value="1"/>
</dbReference>
<dbReference type="GO" id="GO:0003824">
    <property type="term" value="F:catalytic activity"/>
    <property type="evidence" value="ECO:0007669"/>
    <property type="project" value="InterPro"/>
</dbReference>
<dbReference type="CDD" id="cd07564">
    <property type="entry name" value="nitrilases_CHs"/>
    <property type="match status" value="1"/>
</dbReference>
<evidence type="ECO:0000259" key="2">
    <source>
        <dbReference type="PROSITE" id="PS50263"/>
    </source>
</evidence>
<dbReference type="STRING" id="1266660.A0A1G4J7A7"/>
<evidence type="ECO:0000256" key="1">
    <source>
        <dbReference type="ARBA" id="ARBA00008129"/>
    </source>
</evidence>
<dbReference type="Gene3D" id="3.60.110.10">
    <property type="entry name" value="Carbon-nitrogen hydrolase"/>
    <property type="match status" value="1"/>
</dbReference>
<dbReference type="Proteomes" id="UP000190274">
    <property type="component" value="Chromosome D"/>
</dbReference>
<gene>
    <name evidence="3" type="ORF">LADA_0D09076G</name>
</gene>
<comment type="similarity">
    <text evidence="1">Belongs to the carbon-nitrogen hydrolase superfamily. Nitrilase family.</text>
</comment>
<dbReference type="InterPro" id="IPR044149">
    <property type="entry name" value="Nitrilases_CHs"/>
</dbReference>
<accession>A0A1G4J7A7</accession>
<dbReference type="EMBL" id="LT598454">
    <property type="protein sequence ID" value="SCU85698.1"/>
    <property type="molecule type" value="Genomic_DNA"/>
</dbReference>
<keyword evidence="4" id="KW-1185">Reference proteome</keyword>
<dbReference type="PANTHER" id="PTHR46044:SF2">
    <property type="entry name" value="CN HYDROLASE DOMAIN-CONTAINING PROTEIN"/>
    <property type="match status" value="1"/>
</dbReference>
<proteinExistence type="inferred from homology"/>
<dbReference type="SUPFAM" id="SSF56317">
    <property type="entry name" value="Carbon-nitrogen hydrolase"/>
    <property type="match status" value="1"/>
</dbReference>
<dbReference type="InterPro" id="IPR036526">
    <property type="entry name" value="C-N_Hydrolase_sf"/>
</dbReference>
<protein>
    <submittedName>
        <fullName evidence="3">LADA_0D09076g1_1</fullName>
    </submittedName>
</protein>
<organism evidence="3 4">
    <name type="scientific">Lachancea dasiensis</name>
    <dbReference type="NCBI Taxonomy" id="1072105"/>
    <lineage>
        <taxon>Eukaryota</taxon>
        <taxon>Fungi</taxon>
        <taxon>Dikarya</taxon>
        <taxon>Ascomycota</taxon>
        <taxon>Saccharomycotina</taxon>
        <taxon>Saccharomycetes</taxon>
        <taxon>Saccharomycetales</taxon>
        <taxon>Saccharomycetaceae</taxon>
        <taxon>Lachancea</taxon>
    </lineage>
</organism>
<evidence type="ECO:0000313" key="4">
    <source>
        <dbReference type="Proteomes" id="UP000190274"/>
    </source>
</evidence>
<dbReference type="PANTHER" id="PTHR46044">
    <property type="entry name" value="NITRILASE"/>
    <property type="match status" value="1"/>
</dbReference>
<dbReference type="Pfam" id="PF00795">
    <property type="entry name" value="CN_hydrolase"/>
    <property type="match status" value="1"/>
</dbReference>